<sequence>MNTFLLLLHIFISLDIFKSKKQTRLNLFINKIIKFAKILLFLIIVFIGYLFAWLTGDKP</sequence>
<organism evidence="2 3">
    <name type="scientific">Sutcliffiella tianshenii</name>
    <dbReference type="NCBI Taxonomy" id="1463404"/>
    <lineage>
        <taxon>Bacteria</taxon>
        <taxon>Bacillati</taxon>
        <taxon>Bacillota</taxon>
        <taxon>Bacilli</taxon>
        <taxon>Bacillales</taxon>
        <taxon>Bacillaceae</taxon>
        <taxon>Sutcliffiella</taxon>
    </lineage>
</organism>
<evidence type="ECO:0000256" key="1">
    <source>
        <dbReference type="SAM" id="Phobius"/>
    </source>
</evidence>
<keyword evidence="3" id="KW-1185">Reference proteome</keyword>
<evidence type="ECO:0000313" key="3">
    <source>
        <dbReference type="Proteomes" id="UP000737402"/>
    </source>
</evidence>
<keyword evidence="1" id="KW-0812">Transmembrane</keyword>
<comment type="caution">
    <text evidence="2">The sequence shown here is derived from an EMBL/GenBank/DDBJ whole genome shotgun (WGS) entry which is preliminary data.</text>
</comment>
<gene>
    <name evidence="2" type="ORF">JOC95_002985</name>
</gene>
<feature type="transmembrane region" description="Helical" evidence="1">
    <location>
        <begin position="35"/>
        <end position="54"/>
    </location>
</feature>
<accession>A0ABS2P2E3</accession>
<protein>
    <submittedName>
        <fullName evidence="2">Membrane protein YvbJ</fullName>
    </submittedName>
</protein>
<dbReference type="EMBL" id="JAFBED010000006">
    <property type="protein sequence ID" value="MBM7621112.1"/>
    <property type="molecule type" value="Genomic_DNA"/>
</dbReference>
<proteinExistence type="predicted"/>
<dbReference type="Proteomes" id="UP000737402">
    <property type="component" value="Unassembled WGS sequence"/>
</dbReference>
<keyword evidence="1" id="KW-0472">Membrane</keyword>
<name>A0ABS2P2E3_9BACI</name>
<keyword evidence="1" id="KW-1133">Transmembrane helix</keyword>
<evidence type="ECO:0000313" key="2">
    <source>
        <dbReference type="EMBL" id="MBM7621112.1"/>
    </source>
</evidence>
<reference evidence="2 3" key="1">
    <citation type="submission" date="2021-01" db="EMBL/GenBank/DDBJ databases">
        <title>Genomic Encyclopedia of Type Strains, Phase IV (KMG-IV): sequencing the most valuable type-strain genomes for metagenomic binning, comparative biology and taxonomic classification.</title>
        <authorList>
            <person name="Goeker M."/>
        </authorList>
    </citation>
    <scope>NUCLEOTIDE SEQUENCE [LARGE SCALE GENOMIC DNA]</scope>
    <source>
        <strain evidence="2 3">DSM 25879</strain>
    </source>
</reference>